<keyword evidence="4 7" id="KW-1133">Transmembrane helix</keyword>
<dbReference type="GO" id="GO:0000271">
    <property type="term" value="P:polysaccharide biosynthetic process"/>
    <property type="evidence" value="ECO:0007669"/>
    <property type="project" value="InterPro"/>
</dbReference>
<evidence type="ECO:0000313" key="9">
    <source>
        <dbReference type="EMBL" id="KJY60988.1"/>
    </source>
</evidence>
<keyword evidence="5 7" id="KW-0472">Membrane</keyword>
<keyword evidence="3 7" id="KW-0812">Transmembrane</keyword>
<dbReference type="InterPro" id="IPR051401">
    <property type="entry name" value="GtrA_CellWall_Glycosyl"/>
</dbReference>
<evidence type="ECO:0000256" key="5">
    <source>
        <dbReference type="ARBA" id="ARBA00023136"/>
    </source>
</evidence>
<dbReference type="Proteomes" id="UP000033558">
    <property type="component" value="Unassembled WGS sequence"/>
</dbReference>
<dbReference type="Pfam" id="PF04138">
    <property type="entry name" value="GtrA_DPMS_TM"/>
    <property type="match status" value="1"/>
</dbReference>
<feature type="transmembrane region" description="Helical" evidence="7">
    <location>
        <begin position="12"/>
        <end position="31"/>
    </location>
</feature>
<protein>
    <submittedName>
        <fullName evidence="9">Putative cell wall teichoic acid glycosylation protein</fullName>
    </submittedName>
</protein>
<dbReference type="PANTHER" id="PTHR38459:SF5">
    <property type="entry name" value="CELL WALL TEICHOIC ACID GLYCOSYLATION PROTEIN GTCA"/>
    <property type="match status" value="1"/>
</dbReference>
<organism evidence="9 10">
    <name type="scientific">Bombilactobacillus mellifer</name>
    <dbReference type="NCBI Taxonomy" id="1218492"/>
    <lineage>
        <taxon>Bacteria</taxon>
        <taxon>Bacillati</taxon>
        <taxon>Bacillota</taxon>
        <taxon>Bacilli</taxon>
        <taxon>Lactobacillales</taxon>
        <taxon>Lactobacillaceae</taxon>
        <taxon>Bombilactobacillus</taxon>
    </lineage>
</organism>
<dbReference type="OrthoDB" id="2317964at2"/>
<comment type="caution">
    <text evidence="9">The sequence shown here is derived from an EMBL/GenBank/DDBJ whole genome shotgun (WGS) entry which is preliminary data.</text>
</comment>
<feature type="transmembrane region" description="Helical" evidence="7">
    <location>
        <begin position="77"/>
        <end position="97"/>
    </location>
</feature>
<dbReference type="STRING" id="1218492.JG30_11780"/>
<dbReference type="PATRIC" id="fig|1218492.5.peg.1321"/>
<dbReference type="GO" id="GO:0005886">
    <property type="term" value="C:plasma membrane"/>
    <property type="evidence" value="ECO:0007669"/>
    <property type="project" value="TreeGrafter"/>
</dbReference>
<evidence type="ECO:0000259" key="8">
    <source>
        <dbReference type="Pfam" id="PF04138"/>
    </source>
</evidence>
<dbReference type="EMBL" id="JXJQ01000009">
    <property type="protein sequence ID" value="KJY60988.1"/>
    <property type="molecule type" value="Genomic_DNA"/>
</dbReference>
<keyword evidence="10" id="KW-1185">Reference proteome</keyword>
<evidence type="ECO:0000313" key="10">
    <source>
        <dbReference type="Proteomes" id="UP000033558"/>
    </source>
</evidence>
<feature type="transmembrane region" description="Helical" evidence="7">
    <location>
        <begin position="37"/>
        <end position="56"/>
    </location>
</feature>
<dbReference type="RefSeq" id="WP_046317012.1">
    <property type="nucleotide sequence ID" value="NZ_JBHSZT010000010.1"/>
</dbReference>
<gene>
    <name evidence="9" type="ORF">JG30_11780</name>
</gene>
<evidence type="ECO:0000256" key="7">
    <source>
        <dbReference type="SAM" id="Phobius"/>
    </source>
</evidence>
<evidence type="ECO:0000256" key="4">
    <source>
        <dbReference type="ARBA" id="ARBA00022989"/>
    </source>
</evidence>
<proteinExistence type="inferred from homology"/>
<evidence type="ECO:0000256" key="3">
    <source>
        <dbReference type="ARBA" id="ARBA00022692"/>
    </source>
</evidence>
<reference evidence="9 10" key="1">
    <citation type="submission" date="2015-01" db="EMBL/GenBank/DDBJ databases">
        <title>Comparative genomics of the lactic acid bacteria isolated from the honey bee gut.</title>
        <authorList>
            <person name="Ellegaard K.M."/>
            <person name="Tamarit D."/>
            <person name="Javelind E."/>
            <person name="Olofsson T."/>
            <person name="Andersson S.G."/>
            <person name="Vasquez A."/>
        </authorList>
    </citation>
    <scope>NUCLEOTIDE SEQUENCE [LARGE SCALE GENOMIC DNA]</scope>
    <source>
        <strain evidence="9 10">Bin4</strain>
    </source>
</reference>
<evidence type="ECO:0000256" key="6">
    <source>
        <dbReference type="SAM" id="MobiDB-lite"/>
    </source>
</evidence>
<comment type="similarity">
    <text evidence="2">Belongs to the GtrA family.</text>
</comment>
<accession>A0A0F4LRQ0</accession>
<dbReference type="PANTHER" id="PTHR38459">
    <property type="entry name" value="PROPHAGE BACTOPRENOL-LINKED GLUCOSE TRANSLOCASE HOMOLOG"/>
    <property type="match status" value="1"/>
</dbReference>
<feature type="domain" description="GtrA/DPMS transmembrane" evidence="8">
    <location>
        <begin position="13"/>
        <end position="127"/>
    </location>
</feature>
<evidence type="ECO:0000256" key="2">
    <source>
        <dbReference type="ARBA" id="ARBA00009399"/>
    </source>
</evidence>
<dbReference type="InterPro" id="IPR007267">
    <property type="entry name" value="GtrA_DPMS_TM"/>
</dbReference>
<comment type="subcellular location">
    <subcellularLocation>
        <location evidence="1">Membrane</location>
        <topology evidence="1">Multi-pass membrane protein</topology>
    </subcellularLocation>
</comment>
<name>A0A0F4LRQ0_9LACO</name>
<feature type="region of interest" description="Disordered" evidence="6">
    <location>
        <begin position="140"/>
        <end position="160"/>
    </location>
</feature>
<sequence length="160" mass="18852">MRLLHKYHEFLIYSIFGFLASLINIVSFNLFHNHWHLTMLWANTIAWLLANLFSFFANKAVVFKASGHHGWRFIKEIILFLSQRIVALLLDNVLMWLGVNWLRWSNLIVKTGDQLIVGIVNYLSTRAIFLHENGPLLRRMEHRRQTPPKKSTTKKTCHSK</sequence>
<dbReference type="AlphaFoldDB" id="A0A0F4LRQ0"/>
<evidence type="ECO:0000256" key="1">
    <source>
        <dbReference type="ARBA" id="ARBA00004141"/>
    </source>
</evidence>
<dbReference type="HOGENOM" id="CLU_083873_1_0_9"/>